<proteinExistence type="predicted"/>
<dbReference type="AlphaFoldDB" id="A0AAV0UWJ3"/>
<evidence type="ECO:0000313" key="2">
    <source>
        <dbReference type="EMBL" id="CAI5740358.1"/>
    </source>
</evidence>
<dbReference type="EMBL" id="CANTFL010001445">
    <property type="protein sequence ID" value="CAI5740358.1"/>
    <property type="molecule type" value="Genomic_DNA"/>
</dbReference>
<reference evidence="2" key="1">
    <citation type="submission" date="2022-12" db="EMBL/GenBank/DDBJ databases">
        <authorList>
            <person name="Webb A."/>
        </authorList>
    </citation>
    <scope>NUCLEOTIDE SEQUENCE</scope>
    <source>
        <strain evidence="2">Hp1</strain>
    </source>
</reference>
<gene>
    <name evidence="2" type="ORF">HBR001_LOCUS8126</name>
</gene>
<feature type="signal peptide" evidence="1">
    <location>
        <begin position="1"/>
        <end position="18"/>
    </location>
</feature>
<evidence type="ECO:0000313" key="3">
    <source>
        <dbReference type="Proteomes" id="UP001162031"/>
    </source>
</evidence>
<keyword evidence="3" id="KW-1185">Reference proteome</keyword>
<protein>
    <recommendedName>
        <fullName evidence="4">RxLR effector candidate protein</fullName>
    </recommendedName>
</protein>
<name>A0AAV0UWJ3_HYABA</name>
<keyword evidence="1" id="KW-0732">Signal</keyword>
<evidence type="ECO:0000256" key="1">
    <source>
        <dbReference type="SAM" id="SignalP"/>
    </source>
</evidence>
<feature type="chain" id="PRO_5043314596" description="RxLR effector candidate protein" evidence="1">
    <location>
        <begin position="19"/>
        <end position="196"/>
    </location>
</feature>
<comment type="caution">
    <text evidence="2">The sequence shown here is derived from an EMBL/GenBank/DDBJ whole genome shotgun (WGS) entry which is preliminary data.</text>
</comment>
<dbReference type="Proteomes" id="UP001162031">
    <property type="component" value="Unassembled WGS sequence"/>
</dbReference>
<organism evidence="2 3">
    <name type="scientific">Hyaloperonospora brassicae</name>
    <name type="common">Brassica downy mildew</name>
    <name type="synonym">Peronospora brassicae</name>
    <dbReference type="NCBI Taxonomy" id="162125"/>
    <lineage>
        <taxon>Eukaryota</taxon>
        <taxon>Sar</taxon>
        <taxon>Stramenopiles</taxon>
        <taxon>Oomycota</taxon>
        <taxon>Peronosporomycetes</taxon>
        <taxon>Peronosporales</taxon>
        <taxon>Peronosporaceae</taxon>
        <taxon>Hyaloperonospora</taxon>
    </lineage>
</organism>
<sequence>MQVHPFVLFAIVVPLVSALSPAASLGLGLVLPGARDFESSTVTGLGRLRSTDEFVREQNDGQADSFVQILRDIFKPPNPYEKYFKQTNSIGEAFNMLNLGSQPVYKKGKINKRDVIRLFTGRRFKAWSKHVIMKSERNPYDDMFEYLNSRFGDENFANIVQVLMDARKTRKLGMELGEAMRMYYLAKSMTGGKVVM</sequence>
<evidence type="ECO:0008006" key="4">
    <source>
        <dbReference type="Google" id="ProtNLM"/>
    </source>
</evidence>
<accession>A0AAV0UWJ3</accession>